<dbReference type="Proteomes" id="UP000479710">
    <property type="component" value="Unassembled WGS sequence"/>
</dbReference>
<evidence type="ECO:0000313" key="2">
    <source>
        <dbReference type="EMBL" id="KAF0921820.1"/>
    </source>
</evidence>
<proteinExistence type="predicted"/>
<evidence type="ECO:0000313" key="3">
    <source>
        <dbReference type="Proteomes" id="UP000479710"/>
    </source>
</evidence>
<dbReference type="EMBL" id="SPHZ02000004">
    <property type="protein sequence ID" value="KAF0921820.1"/>
    <property type="molecule type" value="Genomic_DNA"/>
</dbReference>
<dbReference type="AlphaFoldDB" id="A0A6G1EAL7"/>
<comment type="caution">
    <text evidence="2">The sequence shown here is derived from an EMBL/GenBank/DDBJ whole genome shotgun (WGS) entry which is preliminary data.</text>
</comment>
<feature type="compositionally biased region" description="Polar residues" evidence="1">
    <location>
        <begin position="1"/>
        <end position="11"/>
    </location>
</feature>
<gene>
    <name evidence="2" type="ORF">E2562_020113</name>
</gene>
<keyword evidence="3" id="KW-1185">Reference proteome</keyword>
<accession>A0A6G1EAL7</accession>
<feature type="non-terminal residue" evidence="2">
    <location>
        <position position="59"/>
    </location>
</feature>
<name>A0A6G1EAL7_9ORYZ</name>
<protein>
    <submittedName>
        <fullName evidence="2">Uncharacterized protein</fullName>
    </submittedName>
</protein>
<sequence>MAAPQSRQTVKSSRKSMNLKWVPKGWRRRDRDLTAVRRRRRGLETGNGNAGWGLETGWR</sequence>
<feature type="region of interest" description="Disordered" evidence="1">
    <location>
        <begin position="1"/>
        <end position="23"/>
    </location>
</feature>
<evidence type="ECO:0000256" key="1">
    <source>
        <dbReference type="SAM" id="MobiDB-lite"/>
    </source>
</evidence>
<reference evidence="2 3" key="1">
    <citation type="submission" date="2019-11" db="EMBL/GenBank/DDBJ databases">
        <title>Whole genome sequence of Oryza granulata.</title>
        <authorList>
            <person name="Li W."/>
        </authorList>
    </citation>
    <scope>NUCLEOTIDE SEQUENCE [LARGE SCALE GENOMIC DNA]</scope>
    <source>
        <strain evidence="3">cv. Menghai</strain>
        <tissue evidence="2">Leaf</tissue>
    </source>
</reference>
<organism evidence="2 3">
    <name type="scientific">Oryza meyeriana var. granulata</name>
    <dbReference type="NCBI Taxonomy" id="110450"/>
    <lineage>
        <taxon>Eukaryota</taxon>
        <taxon>Viridiplantae</taxon>
        <taxon>Streptophyta</taxon>
        <taxon>Embryophyta</taxon>
        <taxon>Tracheophyta</taxon>
        <taxon>Spermatophyta</taxon>
        <taxon>Magnoliopsida</taxon>
        <taxon>Liliopsida</taxon>
        <taxon>Poales</taxon>
        <taxon>Poaceae</taxon>
        <taxon>BOP clade</taxon>
        <taxon>Oryzoideae</taxon>
        <taxon>Oryzeae</taxon>
        <taxon>Oryzinae</taxon>
        <taxon>Oryza</taxon>
        <taxon>Oryza meyeriana</taxon>
    </lineage>
</organism>